<dbReference type="InterPro" id="IPR001611">
    <property type="entry name" value="Leu-rich_rpt"/>
</dbReference>
<evidence type="ECO:0000313" key="4">
    <source>
        <dbReference type="EMBL" id="KAG5671827.1"/>
    </source>
</evidence>
<feature type="domain" description="B3/B4 tRNA-binding" evidence="3">
    <location>
        <begin position="280"/>
        <end position="455"/>
    </location>
</feature>
<dbReference type="GO" id="GO:0004826">
    <property type="term" value="F:phenylalanine-tRNA ligase activity"/>
    <property type="evidence" value="ECO:0007669"/>
    <property type="project" value="InterPro"/>
</dbReference>
<evidence type="ECO:0000256" key="1">
    <source>
        <dbReference type="ARBA" id="ARBA00022614"/>
    </source>
</evidence>
<dbReference type="Gene3D" id="3.80.10.10">
    <property type="entry name" value="Ribonuclease Inhibitor"/>
    <property type="match status" value="1"/>
</dbReference>
<dbReference type="SUPFAM" id="SSF52058">
    <property type="entry name" value="L domain-like"/>
    <property type="match status" value="1"/>
</dbReference>
<dbReference type="PRINTS" id="PR00019">
    <property type="entry name" value="LEURICHRPT"/>
</dbReference>
<comment type="caution">
    <text evidence="4">The sequence shown here is derived from an EMBL/GenBank/DDBJ whole genome shotgun (WGS) entry which is preliminary data.</text>
</comment>
<dbReference type="OrthoDB" id="67933at2759"/>
<keyword evidence="5" id="KW-1185">Reference proteome</keyword>
<dbReference type="SMART" id="SM00873">
    <property type="entry name" value="B3_4"/>
    <property type="match status" value="1"/>
</dbReference>
<dbReference type="PANTHER" id="PTHR10947">
    <property type="entry name" value="PHENYLALANYL-TRNA SYNTHETASE BETA CHAIN AND LEUCINE-RICH REPEAT-CONTAINING PROTEIN 47"/>
    <property type="match status" value="1"/>
</dbReference>
<dbReference type="GO" id="GO:0006432">
    <property type="term" value="P:phenylalanyl-tRNA aminoacylation"/>
    <property type="evidence" value="ECO:0007669"/>
    <property type="project" value="InterPro"/>
</dbReference>
<evidence type="ECO:0000313" key="5">
    <source>
        <dbReference type="Proteomes" id="UP001107558"/>
    </source>
</evidence>
<dbReference type="EMBL" id="JADBJN010000003">
    <property type="protein sequence ID" value="KAG5671827.1"/>
    <property type="molecule type" value="Genomic_DNA"/>
</dbReference>
<evidence type="ECO:0000256" key="2">
    <source>
        <dbReference type="ARBA" id="ARBA00022737"/>
    </source>
</evidence>
<dbReference type="SMART" id="SM00364">
    <property type="entry name" value="LRR_BAC"/>
    <property type="match status" value="3"/>
</dbReference>
<gene>
    <name evidence="4" type="ORF">PVAND_002002</name>
</gene>
<dbReference type="InterPro" id="IPR003591">
    <property type="entry name" value="Leu-rich_rpt_typical-subtyp"/>
</dbReference>
<protein>
    <recommendedName>
        <fullName evidence="3">B3/B4 tRNA-binding domain-containing protein</fullName>
    </recommendedName>
</protein>
<dbReference type="Pfam" id="PF00560">
    <property type="entry name" value="LRR_1"/>
    <property type="match status" value="1"/>
</dbReference>
<dbReference type="Proteomes" id="UP001107558">
    <property type="component" value="Chromosome 3"/>
</dbReference>
<dbReference type="InterPro" id="IPR005146">
    <property type="entry name" value="B3/B4_tRNA-bd"/>
</dbReference>
<dbReference type="PROSITE" id="PS51450">
    <property type="entry name" value="LRR"/>
    <property type="match status" value="3"/>
</dbReference>
<name>A0A9J6BQW7_POLVA</name>
<dbReference type="InterPro" id="IPR025875">
    <property type="entry name" value="Leu-rich_rpt_4"/>
</dbReference>
<dbReference type="AlphaFoldDB" id="A0A9J6BQW7"/>
<reference evidence="4" key="1">
    <citation type="submission" date="2021-03" db="EMBL/GenBank/DDBJ databases">
        <title>Chromosome level genome of the anhydrobiotic midge Polypedilum vanderplanki.</title>
        <authorList>
            <person name="Yoshida Y."/>
            <person name="Kikawada T."/>
            <person name="Gusev O."/>
        </authorList>
    </citation>
    <scope>NUCLEOTIDE SEQUENCE</scope>
    <source>
        <strain evidence="4">NIAS01</strain>
        <tissue evidence="4">Whole body or cell culture</tissue>
    </source>
</reference>
<accession>A0A9J6BQW7</accession>
<organism evidence="4 5">
    <name type="scientific">Polypedilum vanderplanki</name>
    <name type="common">Sleeping chironomid midge</name>
    <dbReference type="NCBI Taxonomy" id="319348"/>
    <lineage>
        <taxon>Eukaryota</taxon>
        <taxon>Metazoa</taxon>
        <taxon>Ecdysozoa</taxon>
        <taxon>Arthropoda</taxon>
        <taxon>Hexapoda</taxon>
        <taxon>Insecta</taxon>
        <taxon>Pterygota</taxon>
        <taxon>Neoptera</taxon>
        <taxon>Endopterygota</taxon>
        <taxon>Diptera</taxon>
        <taxon>Nematocera</taxon>
        <taxon>Chironomoidea</taxon>
        <taxon>Chironomidae</taxon>
        <taxon>Chironominae</taxon>
        <taxon>Polypedilum</taxon>
        <taxon>Polypedilum</taxon>
    </lineage>
</organism>
<evidence type="ECO:0000259" key="3">
    <source>
        <dbReference type="SMART" id="SM00873"/>
    </source>
</evidence>
<keyword evidence="2" id="KW-0677">Repeat</keyword>
<dbReference type="GO" id="GO:0003723">
    <property type="term" value="F:RNA binding"/>
    <property type="evidence" value="ECO:0007669"/>
    <property type="project" value="InterPro"/>
</dbReference>
<dbReference type="SMART" id="SM00369">
    <property type="entry name" value="LRR_TYP"/>
    <property type="match status" value="3"/>
</dbReference>
<sequence length="502" mass="57181">MEKAISSVKAEKRRELILNGAILTESLDTNNGKVNETLFKLNQLHLLRLSESTLSEIDGEKLNNLTELHSLLLFGNRITIFPEINRLINLKNLDLSGNKITSVNADLSNLMHLSAVNISNNELSSFHIKSSSIRNLNLSRNKLEKFPENLPISITELYVSKNEIKDIPMVMNLPNLKILDLSENKITAVPKSLASIKFKTLNLKDNPLKDKKLFKFIDQNQSLKAIIDHIQKLGISSESSTKENDKKQTKSESEQKMNEIVIKKFEDDFKIDYDPSVKDVRNFILCCIVNNLQFTPSNMKDFLQFQTKLHDTTCKKRELATIATHDLDLINSKNLRYAAKHKDDVKIQPLNRGDKMYTGSEYFEILKQEADSIRKEKKRSQVTGVYKFLQLLEDKSHFAILETDTGVCLSLPPLTNSENTKMSLNTKRLLIEVTSHHCAAICNKVMSELVSKLNDMNHVMEINTLELQQVKIVVTDGSIKTLYPSKIDLNELENSTTKIIRP</sequence>
<dbReference type="Pfam" id="PF12799">
    <property type="entry name" value="LRR_4"/>
    <property type="match status" value="1"/>
</dbReference>
<dbReference type="InterPro" id="IPR032675">
    <property type="entry name" value="LRR_dom_sf"/>
</dbReference>
<dbReference type="PANTHER" id="PTHR10947:SF3">
    <property type="entry name" value="LEUCINE-RICH REPEAT-CONTAINING PROTEIN 47"/>
    <property type="match status" value="1"/>
</dbReference>
<dbReference type="InterPro" id="IPR045060">
    <property type="entry name" value="Phe-tRNA-ligase_IIc_bsu"/>
</dbReference>
<proteinExistence type="predicted"/>
<dbReference type="InterPro" id="IPR020825">
    <property type="entry name" value="Phe-tRNA_synthase-like_B3/B4"/>
</dbReference>
<dbReference type="Gene3D" id="3.50.40.10">
    <property type="entry name" value="Phenylalanyl-trna Synthetase, Chain B, domain 3"/>
    <property type="match status" value="1"/>
</dbReference>
<keyword evidence="1" id="KW-0433">Leucine-rich repeat</keyword>